<organism evidence="2 3">
    <name type="scientific">Penicillium cosmopolitanum</name>
    <dbReference type="NCBI Taxonomy" id="1131564"/>
    <lineage>
        <taxon>Eukaryota</taxon>
        <taxon>Fungi</taxon>
        <taxon>Dikarya</taxon>
        <taxon>Ascomycota</taxon>
        <taxon>Pezizomycotina</taxon>
        <taxon>Eurotiomycetes</taxon>
        <taxon>Eurotiomycetidae</taxon>
        <taxon>Eurotiales</taxon>
        <taxon>Aspergillaceae</taxon>
        <taxon>Penicillium</taxon>
    </lineage>
</organism>
<dbReference type="OrthoDB" id="4292214at2759"/>
<dbReference type="RefSeq" id="XP_056483274.1">
    <property type="nucleotide sequence ID" value="XM_056637244.1"/>
</dbReference>
<reference evidence="2" key="2">
    <citation type="journal article" date="2023" name="IMA Fungus">
        <title>Comparative genomic study of the Penicillium genus elucidates a diverse pangenome and 15 lateral gene transfer events.</title>
        <authorList>
            <person name="Petersen C."/>
            <person name="Sorensen T."/>
            <person name="Nielsen M.R."/>
            <person name="Sondergaard T.E."/>
            <person name="Sorensen J.L."/>
            <person name="Fitzpatrick D.A."/>
            <person name="Frisvad J.C."/>
            <person name="Nielsen K.L."/>
        </authorList>
    </citation>
    <scope>NUCLEOTIDE SEQUENCE</scope>
    <source>
        <strain evidence="2">IBT 29677</strain>
    </source>
</reference>
<keyword evidence="3" id="KW-1185">Reference proteome</keyword>
<protein>
    <recommendedName>
        <fullName evidence="4">Hydrophobin</fullName>
    </recommendedName>
</protein>
<comment type="caution">
    <text evidence="2">The sequence shown here is derived from an EMBL/GenBank/DDBJ whole genome shotgun (WGS) entry which is preliminary data.</text>
</comment>
<gene>
    <name evidence="2" type="ORF">N7509_012607</name>
</gene>
<evidence type="ECO:0000313" key="2">
    <source>
        <dbReference type="EMBL" id="KAJ5379488.1"/>
    </source>
</evidence>
<evidence type="ECO:0000256" key="1">
    <source>
        <dbReference type="SAM" id="SignalP"/>
    </source>
</evidence>
<feature type="signal peptide" evidence="1">
    <location>
        <begin position="1"/>
        <end position="18"/>
    </location>
</feature>
<sequence length="170" mass="18413">MRLEAIFLTFASLAVASAVPVLQEYPAVPMPTPTKPVIASSSAAYSSPSASISAPVVPVGPYSCPQKQYKQCCQSLAQTSHDIIKPLGELVPILGGIQISSAVSFQCRNMRPNEPPEECDEPEYRPMCCSAENTGAVNSCKLFEKAKEDYYRSFGFGEEDQVELINDVLT</sequence>
<keyword evidence="1" id="KW-0732">Signal</keyword>
<dbReference type="GeneID" id="81376224"/>
<evidence type="ECO:0000313" key="3">
    <source>
        <dbReference type="Proteomes" id="UP001147747"/>
    </source>
</evidence>
<evidence type="ECO:0008006" key="4">
    <source>
        <dbReference type="Google" id="ProtNLM"/>
    </source>
</evidence>
<dbReference type="EMBL" id="JAPZBU010000011">
    <property type="protein sequence ID" value="KAJ5379488.1"/>
    <property type="molecule type" value="Genomic_DNA"/>
</dbReference>
<dbReference type="Proteomes" id="UP001147747">
    <property type="component" value="Unassembled WGS sequence"/>
</dbReference>
<proteinExistence type="predicted"/>
<name>A0A9W9SJ61_9EURO</name>
<dbReference type="AlphaFoldDB" id="A0A9W9SJ61"/>
<feature type="chain" id="PRO_5040771578" description="Hydrophobin" evidence="1">
    <location>
        <begin position="19"/>
        <end position="170"/>
    </location>
</feature>
<accession>A0A9W9SJ61</accession>
<reference evidence="2" key="1">
    <citation type="submission" date="2022-12" db="EMBL/GenBank/DDBJ databases">
        <authorList>
            <person name="Petersen C."/>
        </authorList>
    </citation>
    <scope>NUCLEOTIDE SEQUENCE</scope>
    <source>
        <strain evidence="2">IBT 29677</strain>
    </source>
</reference>